<keyword evidence="10" id="KW-1185">Reference proteome</keyword>
<dbReference type="InterPro" id="IPR053924">
    <property type="entry name" value="RecX_HTH_2nd"/>
</dbReference>
<keyword evidence="4 5" id="KW-0963">Cytoplasm</keyword>
<feature type="domain" description="RecX second three-helical" evidence="6">
    <location>
        <begin position="54"/>
        <end position="88"/>
    </location>
</feature>
<comment type="function">
    <text evidence="5">Modulates RecA activity.</text>
</comment>
<dbReference type="PANTHER" id="PTHR33602:SF1">
    <property type="entry name" value="REGULATORY PROTEIN RECX FAMILY PROTEIN"/>
    <property type="match status" value="1"/>
</dbReference>
<feature type="domain" description="RecX third three-helical" evidence="7">
    <location>
        <begin position="99"/>
        <end position="141"/>
    </location>
</feature>
<dbReference type="Pfam" id="PF21982">
    <property type="entry name" value="RecX_HTH1"/>
    <property type="match status" value="1"/>
</dbReference>
<gene>
    <name evidence="5" type="primary">recX</name>
    <name evidence="9" type="ORF">DXX94_07715</name>
</gene>
<evidence type="ECO:0000259" key="8">
    <source>
        <dbReference type="Pfam" id="PF21982"/>
    </source>
</evidence>
<evidence type="ECO:0000313" key="9">
    <source>
        <dbReference type="EMBL" id="REL30603.1"/>
    </source>
</evidence>
<reference evidence="10" key="1">
    <citation type="submission" date="2018-08" db="EMBL/GenBank/DDBJ databases">
        <title>Thalassotalea euphylliae genome.</title>
        <authorList>
            <person name="Summers S."/>
            <person name="Rice S.A."/>
            <person name="Freckelton M.L."/>
            <person name="Nedved B.T."/>
            <person name="Hadfield M.G."/>
        </authorList>
    </citation>
    <scope>NUCLEOTIDE SEQUENCE [LARGE SCALE GENOMIC DNA]</scope>
    <source>
        <strain evidence="10">H3</strain>
    </source>
</reference>
<dbReference type="Gene3D" id="1.10.10.10">
    <property type="entry name" value="Winged helix-like DNA-binding domain superfamily/Winged helix DNA-binding domain"/>
    <property type="match status" value="3"/>
</dbReference>
<dbReference type="GO" id="GO:0006282">
    <property type="term" value="P:regulation of DNA repair"/>
    <property type="evidence" value="ECO:0007669"/>
    <property type="project" value="UniProtKB-UniRule"/>
</dbReference>
<dbReference type="Pfam" id="PF02631">
    <property type="entry name" value="RecX_HTH2"/>
    <property type="match status" value="1"/>
</dbReference>
<dbReference type="InterPro" id="IPR053926">
    <property type="entry name" value="RecX_HTH_1st"/>
</dbReference>
<feature type="domain" description="RecX first three-helical" evidence="8">
    <location>
        <begin position="7"/>
        <end position="44"/>
    </location>
</feature>
<dbReference type="Pfam" id="PF21981">
    <property type="entry name" value="RecX_HTH3"/>
    <property type="match status" value="1"/>
</dbReference>
<evidence type="ECO:0000256" key="4">
    <source>
        <dbReference type="ARBA" id="ARBA00022490"/>
    </source>
</evidence>
<organism evidence="9 10">
    <name type="scientific">Thalassotalea euphylliae</name>
    <dbReference type="NCBI Taxonomy" id="1655234"/>
    <lineage>
        <taxon>Bacteria</taxon>
        <taxon>Pseudomonadati</taxon>
        <taxon>Pseudomonadota</taxon>
        <taxon>Gammaproteobacteria</taxon>
        <taxon>Alteromonadales</taxon>
        <taxon>Colwelliaceae</taxon>
        <taxon>Thalassotalea</taxon>
    </lineage>
</organism>
<comment type="similarity">
    <text evidence="2 5">Belongs to the RecX family.</text>
</comment>
<evidence type="ECO:0000259" key="7">
    <source>
        <dbReference type="Pfam" id="PF21981"/>
    </source>
</evidence>
<protein>
    <recommendedName>
        <fullName evidence="3 5">Regulatory protein RecX</fullName>
    </recommendedName>
</protein>
<dbReference type="InterPro" id="IPR036388">
    <property type="entry name" value="WH-like_DNA-bd_sf"/>
</dbReference>
<comment type="subcellular location">
    <subcellularLocation>
        <location evidence="1 5">Cytoplasm</location>
    </subcellularLocation>
</comment>
<evidence type="ECO:0000256" key="1">
    <source>
        <dbReference type="ARBA" id="ARBA00004496"/>
    </source>
</evidence>
<evidence type="ECO:0000313" key="10">
    <source>
        <dbReference type="Proteomes" id="UP000256899"/>
    </source>
</evidence>
<dbReference type="RefSeq" id="WP_116014962.1">
    <property type="nucleotide sequence ID" value="NZ_QUOT01000001.1"/>
</dbReference>
<dbReference type="InterPro" id="IPR003783">
    <property type="entry name" value="Regulatory_RecX"/>
</dbReference>
<dbReference type="EMBL" id="QUOT01000001">
    <property type="protein sequence ID" value="REL30603.1"/>
    <property type="molecule type" value="Genomic_DNA"/>
</dbReference>
<dbReference type="PANTHER" id="PTHR33602">
    <property type="entry name" value="REGULATORY PROTEIN RECX FAMILY PROTEIN"/>
    <property type="match status" value="1"/>
</dbReference>
<dbReference type="AlphaFoldDB" id="A0A3E0U207"/>
<evidence type="ECO:0000256" key="5">
    <source>
        <dbReference type="HAMAP-Rule" id="MF_01114"/>
    </source>
</evidence>
<accession>A0A3E0U207</accession>
<name>A0A3E0U207_9GAMM</name>
<dbReference type="GO" id="GO:0005737">
    <property type="term" value="C:cytoplasm"/>
    <property type="evidence" value="ECO:0007669"/>
    <property type="project" value="UniProtKB-SubCell"/>
</dbReference>
<dbReference type="InterPro" id="IPR053925">
    <property type="entry name" value="RecX_HTH_3rd"/>
</dbReference>
<proteinExistence type="inferred from homology"/>
<evidence type="ECO:0000259" key="6">
    <source>
        <dbReference type="Pfam" id="PF02631"/>
    </source>
</evidence>
<sequence>MNKDVLHSAIGLLSRREHSTKELTQKLSKKAYSSDDIKQVINFLLDEDYLSNIRFAESVIRNKVSRGYGWNAIRQELMLKGVNSDIYTSVLDELNVDWYTQAEQAYRKRFGETPIEDQKDKAKRLRFLQYRGFSMDECLTALNAN</sequence>
<dbReference type="Proteomes" id="UP000256899">
    <property type="component" value="Unassembled WGS sequence"/>
</dbReference>
<evidence type="ECO:0000256" key="3">
    <source>
        <dbReference type="ARBA" id="ARBA00018111"/>
    </source>
</evidence>
<evidence type="ECO:0000256" key="2">
    <source>
        <dbReference type="ARBA" id="ARBA00009695"/>
    </source>
</evidence>
<dbReference type="HAMAP" id="MF_01114">
    <property type="entry name" value="RecX"/>
    <property type="match status" value="1"/>
</dbReference>
<comment type="caution">
    <text evidence="9">The sequence shown here is derived from an EMBL/GenBank/DDBJ whole genome shotgun (WGS) entry which is preliminary data.</text>
</comment>